<name>A0A396GK22_MEDTR</name>
<dbReference type="Gramene" id="rna47810">
    <property type="protein sequence ID" value="RHN41479.1"/>
    <property type="gene ID" value="gene47810"/>
</dbReference>
<proteinExistence type="predicted"/>
<accession>A0A396GK22</accession>
<dbReference type="AlphaFoldDB" id="A0A396GK22"/>
<dbReference type="EMBL" id="PSQE01000008">
    <property type="protein sequence ID" value="RHN41479.1"/>
    <property type="molecule type" value="Genomic_DNA"/>
</dbReference>
<reference evidence="2" key="1">
    <citation type="journal article" date="2018" name="Nat. Plants">
        <title>Whole-genome landscape of Medicago truncatula symbiotic genes.</title>
        <authorList>
            <person name="Pecrix Y."/>
            <person name="Staton S.E."/>
            <person name="Sallet E."/>
            <person name="Lelandais-Briere C."/>
            <person name="Moreau S."/>
            <person name="Carrere S."/>
            <person name="Blein T."/>
            <person name="Jardinaud M.F."/>
            <person name="Latrasse D."/>
            <person name="Zouine M."/>
            <person name="Zahm M."/>
            <person name="Kreplak J."/>
            <person name="Mayjonade B."/>
            <person name="Satge C."/>
            <person name="Perez M."/>
            <person name="Cauet S."/>
            <person name="Marande W."/>
            <person name="Chantry-Darmon C."/>
            <person name="Lopez-Roques C."/>
            <person name="Bouchez O."/>
            <person name="Berard A."/>
            <person name="Debelle F."/>
            <person name="Munos S."/>
            <person name="Bendahmane A."/>
            <person name="Berges H."/>
            <person name="Niebel A."/>
            <person name="Buitink J."/>
            <person name="Frugier F."/>
            <person name="Benhamed M."/>
            <person name="Crespi M."/>
            <person name="Gouzy J."/>
            <person name="Gamas P."/>
        </authorList>
    </citation>
    <scope>NUCLEOTIDE SEQUENCE [LARGE SCALE GENOMIC DNA]</scope>
    <source>
        <strain evidence="2">cv. Jemalong A17</strain>
    </source>
</reference>
<evidence type="ECO:0000313" key="1">
    <source>
        <dbReference type="EMBL" id="RHN41479.1"/>
    </source>
</evidence>
<comment type="caution">
    <text evidence="1">The sequence shown here is derived from an EMBL/GenBank/DDBJ whole genome shotgun (WGS) entry which is preliminary data.</text>
</comment>
<protein>
    <submittedName>
        <fullName evidence="1">Uncharacterized protein</fullName>
    </submittedName>
</protein>
<dbReference type="Proteomes" id="UP000265566">
    <property type="component" value="Chromosome 8"/>
</dbReference>
<sequence>MGTGNHGVFSCMVIHKPSSSAIFHVSKIGNISYYSSIRSHRSNRHISY</sequence>
<organism evidence="1 2">
    <name type="scientific">Medicago truncatula</name>
    <name type="common">Barrel medic</name>
    <name type="synonym">Medicago tribuloides</name>
    <dbReference type="NCBI Taxonomy" id="3880"/>
    <lineage>
        <taxon>Eukaryota</taxon>
        <taxon>Viridiplantae</taxon>
        <taxon>Streptophyta</taxon>
        <taxon>Embryophyta</taxon>
        <taxon>Tracheophyta</taxon>
        <taxon>Spermatophyta</taxon>
        <taxon>Magnoliopsida</taxon>
        <taxon>eudicotyledons</taxon>
        <taxon>Gunneridae</taxon>
        <taxon>Pentapetalae</taxon>
        <taxon>rosids</taxon>
        <taxon>fabids</taxon>
        <taxon>Fabales</taxon>
        <taxon>Fabaceae</taxon>
        <taxon>Papilionoideae</taxon>
        <taxon>50 kb inversion clade</taxon>
        <taxon>NPAAA clade</taxon>
        <taxon>Hologalegina</taxon>
        <taxon>IRL clade</taxon>
        <taxon>Trifolieae</taxon>
        <taxon>Medicago</taxon>
    </lineage>
</organism>
<evidence type="ECO:0000313" key="2">
    <source>
        <dbReference type="Proteomes" id="UP000265566"/>
    </source>
</evidence>
<gene>
    <name evidence="1" type="ORF">MtrunA17_Chr8g0366511</name>
</gene>